<evidence type="ECO:0000313" key="2">
    <source>
        <dbReference type="Proteomes" id="UP000784294"/>
    </source>
</evidence>
<organism evidence="1 2">
    <name type="scientific">Protopolystoma xenopodis</name>
    <dbReference type="NCBI Taxonomy" id="117903"/>
    <lineage>
        <taxon>Eukaryota</taxon>
        <taxon>Metazoa</taxon>
        <taxon>Spiralia</taxon>
        <taxon>Lophotrochozoa</taxon>
        <taxon>Platyhelminthes</taxon>
        <taxon>Monogenea</taxon>
        <taxon>Polyopisthocotylea</taxon>
        <taxon>Polystomatidea</taxon>
        <taxon>Polystomatidae</taxon>
        <taxon>Protopolystoma</taxon>
    </lineage>
</organism>
<dbReference type="EMBL" id="CAAALY010254889">
    <property type="protein sequence ID" value="VEL37410.1"/>
    <property type="molecule type" value="Genomic_DNA"/>
</dbReference>
<name>A0A448XIE7_9PLAT</name>
<keyword evidence="2" id="KW-1185">Reference proteome</keyword>
<evidence type="ECO:0000313" key="1">
    <source>
        <dbReference type="EMBL" id="VEL37410.1"/>
    </source>
</evidence>
<comment type="caution">
    <text evidence="1">The sequence shown here is derived from an EMBL/GenBank/DDBJ whole genome shotgun (WGS) entry which is preliminary data.</text>
</comment>
<reference evidence="1" key="1">
    <citation type="submission" date="2018-11" db="EMBL/GenBank/DDBJ databases">
        <authorList>
            <consortium name="Pathogen Informatics"/>
        </authorList>
    </citation>
    <scope>NUCLEOTIDE SEQUENCE</scope>
</reference>
<proteinExistence type="predicted"/>
<gene>
    <name evidence="1" type="ORF">PXEA_LOCUS30850</name>
</gene>
<accession>A0A448XIE7</accession>
<sequence>MFRADSVDLPHSSPGLLNTFDLPEYPRSFDTGLPAELCNLSLEVDLTSFYDMNGDFNNSTINFGEASRLDELQKEDSNTNLYELASADFFQLETVQLDEPNEQPVVTQLPEDPW</sequence>
<dbReference type="Proteomes" id="UP000784294">
    <property type="component" value="Unassembled WGS sequence"/>
</dbReference>
<dbReference type="AlphaFoldDB" id="A0A448XIE7"/>
<protein>
    <submittedName>
        <fullName evidence="1">Uncharacterized protein</fullName>
    </submittedName>
</protein>